<evidence type="ECO:0000256" key="4">
    <source>
        <dbReference type="ARBA" id="ARBA00023212"/>
    </source>
</evidence>
<dbReference type="Proteomes" id="UP001372834">
    <property type="component" value="Unassembled WGS sequence"/>
</dbReference>
<feature type="compositionally biased region" description="Basic residues" evidence="6">
    <location>
        <begin position="146"/>
        <end position="162"/>
    </location>
</feature>
<evidence type="ECO:0000256" key="1">
    <source>
        <dbReference type="ARBA" id="ARBA00004300"/>
    </source>
</evidence>
<dbReference type="GO" id="GO:0034454">
    <property type="term" value="P:microtubule anchoring at centrosome"/>
    <property type="evidence" value="ECO:0007669"/>
    <property type="project" value="TreeGrafter"/>
</dbReference>
<feature type="coiled-coil region" evidence="5">
    <location>
        <begin position="337"/>
        <end position="574"/>
    </location>
</feature>
<comment type="subcellular location">
    <subcellularLocation>
        <location evidence="1">Cytoplasm</location>
        <location evidence="1">Cytoskeleton</location>
        <location evidence="1">Microtubule organizing center</location>
        <location evidence="1">Centrosome</location>
    </subcellularLocation>
</comment>
<dbReference type="PANTHER" id="PTHR18905:SF13">
    <property type="entry name" value="NON-CENTROSOMAL MICROTUBULE ARRAY"/>
    <property type="match status" value="1"/>
</dbReference>
<feature type="coiled-coil region" evidence="5">
    <location>
        <begin position="806"/>
        <end position="871"/>
    </location>
</feature>
<dbReference type="GO" id="GO:0005509">
    <property type="term" value="F:calcium ion binding"/>
    <property type="evidence" value="ECO:0007669"/>
    <property type="project" value="InterPro"/>
</dbReference>
<evidence type="ECO:0000256" key="6">
    <source>
        <dbReference type="SAM" id="MobiDB-lite"/>
    </source>
</evidence>
<feature type="compositionally biased region" description="Polar residues" evidence="6">
    <location>
        <begin position="575"/>
        <end position="586"/>
    </location>
</feature>
<evidence type="ECO:0000256" key="2">
    <source>
        <dbReference type="ARBA" id="ARBA00022490"/>
    </source>
</evidence>
<evidence type="ECO:0000313" key="9">
    <source>
        <dbReference type="Proteomes" id="UP001372834"/>
    </source>
</evidence>
<feature type="compositionally biased region" description="Low complexity" evidence="6">
    <location>
        <begin position="114"/>
        <end position="125"/>
    </location>
</feature>
<feature type="compositionally biased region" description="Polar residues" evidence="6">
    <location>
        <begin position="126"/>
        <end position="137"/>
    </location>
</feature>
<dbReference type="EMBL" id="JAWJWE010000004">
    <property type="protein sequence ID" value="KAK6636097.1"/>
    <property type="molecule type" value="Genomic_DNA"/>
</dbReference>
<feature type="coiled-coil region" evidence="5">
    <location>
        <begin position="914"/>
        <end position="948"/>
    </location>
</feature>
<sequence>MEVEDPYEQYLLSVFESCDDFYQGSLSAAGLQQLCEKLQLSDSCGQLTKCLLGEFETKRVLFHEFRDGLLKLLDGMKCDSKTDGELSPGREAPPTYVFGKKKYERRSRPESNDNESNSSDSLLERQQGQLYSCSTDDSSSEEAVPKKRRTRGSKRKDKKFSKTGKSELITEVQHGTGTPNEVEQLITTAWSNISRGVRDSLKSEDLVKVFQCVGLERGSEEVGRSFHCTVCFRDNKAAQCVFEKLGFEENGRITLQELLEFIKSGGSWSKDTRSQPMELEPAQKNVTTDFADSSILGYITGAGLVEHWECAGVPGAPQLLQNLGYSPTQQIDLSSLLSLLSEEIKGLNEEMKNTRRTMDPHLALLRANSVLQFLYIQSLKTMMEHTDAEKEKLRNDVLEANQRALLLAQEVDDHHSKLEHSAQQQVKSLEQKHAERMRELTNQAKSEQETLLTQNIALEKRLKQLESEEAKNKAAIVQLELEGKLLEQENQSVIEQLSAMQMTKQKLEKDLENVSALQQKVSEMESAMNENDVVSLLERIRTLEKENTDLRDRNDELSVEVEELSKKLSNASIKKRTNSMVNQSMEESLGGGGMKRRGDSFLPTDSAEESGGEEGSPRLGKVRKCSHVKDFVETTSSFQELQINGSGGGDTVEDESTTSGQRDLAEEMDERKYEIRYRVVPVFEEFVKVGVEPVVKSQVIVNLWNDSALQKLEEKVAQYDKNLAGDIMAAFVELSKKSGGVKQDSEISLETRCKELEASLELLREEYEKTEDYWSEKLEEERVYFEEEQKLSDKKYSELLDKILDYEELLNSEKGQRQRLETIEEKDNFEKQMTDMEQECAELRYQLEETKKMKDEEIEKLKREMNSLKSCSDYVDSGVQVSELDEVDLCEVEVQSSSSRKLQNVEECRQCAGVNNIQETKVKYLREIEKLTEEKEKLLKELNDKKQSFSSSSAFGGGNGKFRNLHLEQRCQSLMMTLRQQQKQTEDILKNTWRQHKAEVNDLKSVLKMTEEKLKRQTKVIQEQLNKLAKTDLLVKDLFVENAYLLSSVQELEKQRHSSGKV</sequence>
<feature type="region of interest" description="Disordered" evidence="6">
    <location>
        <begin position="81"/>
        <end position="166"/>
    </location>
</feature>
<keyword evidence="5" id="KW-0175">Coiled coil</keyword>
<gene>
    <name evidence="8" type="ORF">RUM43_009749</name>
</gene>
<keyword evidence="4" id="KW-0206">Cytoskeleton</keyword>
<keyword evidence="2" id="KW-0963">Cytoplasm</keyword>
<proteinExistence type="predicted"/>
<keyword evidence="3" id="KW-0597">Phosphoprotein</keyword>
<dbReference type="InterPro" id="IPR002048">
    <property type="entry name" value="EF_hand_dom"/>
</dbReference>
<comment type="caution">
    <text evidence="8">The sequence shown here is derived from an EMBL/GenBank/DDBJ whole genome shotgun (WGS) entry which is preliminary data.</text>
</comment>
<feature type="region of interest" description="Disordered" evidence="6">
    <location>
        <begin position="639"/>
        <end position="666"/>
    </location>
</feature>
<protein>
    <recommendedName>
        <fullName evidence="7">EF-hand domain-containing protein</fullName>
    </recommendedName>
</protein>
<dbReference type="GO" id="GO:0005813">
    <property type="term" value="C:centrosome"/>
    <property type="evidence" value="ECO:0007669"/>
    <property type="project" value="UniProtKB-SubCell"/>
</dbReference>
<dbReference type="PROSITE" id="PS50222">
    <property type="entry name" value="EF_HAND_2"/>
    <property type="match status" value="1"/>
</dbReference>
<evidence type="ECO:0000259" key="7">
    <source>
        <dbReference type="PROSITE" id="PS50222"/>
    </source>
</evidence>
<dbReference type="PANTHER" id="PTHR18905">
    <property type="entry name" value="NINEIN"/>
    <property type="match status" value="1"/>
</dbReference>
<feature type="region of interest" description="Disordered" evidence="6">
    <location>
        <begin position="575"/>
        <end position="620"/>
    </location>
</feature>
<name>A0AAN8Q3W8_POLSC</name>
<feature type="coiled-coil region" evidence="5">
    <location>
        <begin position="746"/>
        <end position="773"/>
    </location>
</feature>
<evidence type="ECO:0000256" key="3">
    <source>
        <dbReference type="ARBA" id="ARBA00022553"/>
    </source>
</evidence>
<accession>A0AAN8Q3W8</accession>
<organism evidence="8 9">
    <name type="scientific">Polyplax serrata</name>
    <name type="common">Common mouse louse</name>
    <dbReference type="NCBI Taxonomy" id="468196"/>
    <lineage>
        <taxon>Eukaryota</taxon>
        <taxon>Metazoa</taxon>
        <taxon>Ecdysozoa</taxon>
        <taxon>Arthropoda</taxon>
        <taxon>Hexapoda</taxon>
        <taxon>Insecta</taxon>
        <taxon>Pterygota</taxon>
        <taxon>Neoptera</taxon>
        <taxon>Paraneoptera</taxon>
        <taxon>Psocodea</taxon>
        <taxon>Troctomorpha</taxon>
        <taxon>Phthiraptera</taxon>
        <taxon>Anoplura</taxon>
        <taxon>Polyplacidae</taxon>
        <taxon>Polyplax</taxon>
    </lineage>
</organism>
<dbReference type="AlphaFoldDB" id="A0AAN8Q3W8"/>
<reference evidence="8 9" key="1">
    <citation type="submission" date="2023-10" db="EMBL/GenBank/DDBJ databases">
        <title>Genomes of two closely related lineages of the louse Polyplax serrata with different host specificities.</title>
        <authorList>
            <person name="Martinu J."/>
            <person name="Tarabai H."/>
            <person name="Stefka J."/>
            <person name="Hypsa V."/>
        </authorList>
    </citation>
    <scope>NUCLEOTIDE SEQUENCE [LARGE SCALE GENOMIC DNA]</scope>
    <source>
        <strain evidence="8">HR10_N</strain>
    </source>
</reference>
<evidence type="ECO:0000256" key="5">
    <source>
        <dbReference type="SAM" id="Coils"/>
    </source>
</evidence>
<evidence type="ECO:0000313" key="8">
    <source>
        <dbReference type="EMBL" id="KAK6636097.1"/>
    </source>
</evidence>
<feature type="domain" description="EF-hand" evidence="7">
    <location>
        <begin position="233"/>
        <end position="268"/>
    </location>
</feature>